<sequence length="144" mass="16193">MKSYQQVLSSLFVLALTTVKGQNIEDGGALDGRFQCYNCSSFENVNCETINELTPKANCTEEQTLCRKVEQHMYYNKEDHVRIFRQCATRGSAGDCDSRTGTYRFKSWYCHCNGNLCNGSGTLLVSLTLTVAVTAVLFEVKKYL</sequence>
<dbReference type="InterPro" id="IPR045860">
    <property type="entry name" value="Snake_toxin-like_sf"/>
</dbReference>
<keyword evidence="3" id="KW-0812">Transmembrane</keyword>
<evidence type="ECO:0000313" key="5">
    <source>
        <dbReference type="EMBL" id="CEK87520.1"/>
    </source>
</evidence>
<dbReference type="PANTHER" id="PTHR33562:SF2">
    <property type="entry name" value="PROTEIN QUIVER"/>
    <property type="match status" value="1"/>
</dbReference>
<dbReference type="Pfam" id="PF17064">
    <property type="entry name" value="QVR"/>
    <property type="match status" value="1"/>
</dbReference>
<dbReference type="InterPro" id="IPR050975">
    <property type="entry name" value="Sleep_regulator"/>
</dbReference>
<dbReference type="EMBL" id="HACG01040655">
    <property type="protein sequence ID" value="CEK87520.1"/>
    <property type="molecule type" value="Transcribed_RNA"/>
</dbReference>
<evidence type="ECO:0000256" key="1">
    <source>
        <dbReference type="ARBA" id="ARBA00022729"/>
    </source>
</evidence>
<keyword evidence="2" id="KW-0325">Glycoprotein</keyword>
<evidence type="ECO:0008006" key="6">
    <source>
        <dbReference type="Google" id="ProtNLM"/>
    </source>
</evidence>
<organism evidence="5">
    <name type="scientific">Arion vulgaris</name>
    <dbReference type="NCBI Taxonomy" id="1028688"/>
    <lineage>
        <taxon>Eukaryota</taxon>
        <taxon>Metazoa</taxon>
        <taxon>Spiralia</taxon>
        <taxon>Lophotrochozoa</taxon>
        <taxon>Mollusca</taxon>
        <taxon>Gastropoda</taxon>
        <taxon>Heterobranchia</taxon>
        <taxon>Euthyneura</taxon>
        <taxon>Panpulmonata</taxon>
        <taxon>Eupulmonata</taxon>
        <taxon>Stylommatophora</taxon>
        <taxon>Helicina</taxon>
        <taxon>Arionoidea</taxon>
        <taxon>Arionidae</taxon>
        <taxon>Arion</taxon>
    </lineage>
</organism>
<accession>A0A0B7B609</accession>
<feature type="transmembrane region" description="Helical" evidence="3">
    <location>
        <begin position="119"/>
        <end position="138"/>
    </location>
</feature>
<feature type="signal peptide" evidence="4">
    <location>
        <begin position="1"/>
        <end position="21"/>
    </location>
</feature>
<keyword evidence="3" id="KW-0472">Membrane</keyword>
<feature type="chain" id="PRO_5002128012" description="Protein sleepless" evidence="4">
    <location>
        <begin position="22"/>
        <end position="144"/>
    </location>
</feature>
<reference evidence="5" key="1">
    <citation type="submission" date="2014-12" db="EMBL/GenBank/DDBJ databases">
        <title>Insight into the proteome of Arion vulgaris.</title>
        <authorList>
            <person name="Aradska J."/>
            <person name="Bulat T."/>
            <person name="Smidak R."/>
            <person name="Sarate P."/>
            <person name="Gangsoo J."/>
            <person name="Sialana F."/>
            <person name="Bilban M."/>
            <person name="Lubec G."/>
        </authorList>
    </citation>
    <scope>NUCLEOTIDE SEQUENCE</scope>
    <source>
        <tissue evidence="5">Skin</tissue>
    </source>
</reference>
<dbReference type="SUPFAM" id="SSF57302">
    <property type="entry name" value="Snake toxin-like"/>
    <property type="match status" value="1"/>
</dbReference>
<dbReference type="PANTHER" id="PTHR33562">
    <property type="entry name" value="ATILLA, ISOFORM B-RELATED-RELATED"/>
    <property type="match status" value="1"/>
</dbReference>
<keyword evidence="3" id="KW-1133">Transmembrane helix</keyword>
<keyword evidence="1 4" id="KW-0732">Signal</keyword>
<name>A0A0B7B609_9EUPU</name>
<dbReference type="GO" id="GO:0032222">
    <property type="term" value="P:regulation of synaptic transmission, cholinergic"/>
    <property type="evidence" value="ECO:0007669"/>
    <property type="project" value="InterPro"/>
</dbReference>
<gene>
    <name evidence="5" type="primary">ORF159723</name>
</gene>
<dbReference type="InterPro" id="IPR031424">
    <property type="entry name" value="QVR-like"/>
</dbReference>
<protein>
    <recommendedName>
        <fullName evidence="6">Protein sleepless</fullName>
    </recommendedName>
</protein>
<evidence type="ECO:0000256" key="4">
    <source>
        <dbReference type="SAM" id="SignalP"/>
    </source>
</evidence>
<dbReference type="GO" id="GO:0030431">
    <property type="term" value="P:sleep"/>
    <property type="evidence" value="ECO:0007669"/>
    <property type="project" value="InterPro"/>
</dbReference>
<evidence type="ECO:0000256" key="2">
    <source>
        <dbReference type="ARBA" id="ARBA00023180"/>
    </source>
</evidence>
<proteinExistence type="predicted"/>
<dbReference type="AlphaFoldDB" id="A0A0B7B609"/>
<evidence type="ECO:0000256" key="3">
    <source>
        <dbReference type="SAM" id="Phobius"/>
    </source>
</evidence>